<evidence type="ECO:0000313" key="2">
    <source>
        <dbReference type="EMBL" id="ETO33526.1"/>
    </source>
</evidence>
<dbReference type="InterPro" id="IPR050868">
    <property type="entry name" value="ELMO_domain-containing"/>
</dbReference>
<dbReference type="AlphaFoldDB" id="X6P5P4"/>
<protein>
    <recommendedName>
        <fullName evidence="1">ELMO domain-containing protein</fullName>
    </recommendedName>
</protein>
<comment type="caution">
    <text evidence="2">The sequence shown here is derived from an EMBL/GenBank/DDBJ whole genome shotgun (WGS) entry which is preliminary data.</text>
</comment>
<dbReference type="EMBL" id="ASPP01003323">
    <property type="protein sequence ID" value="ETO33526.1"/>
    <property type="molecule type" value="Genomic_DNA"/>
</dbReference>
<dbReference type="Pfam" id="PF04727">
    <property type="entry name" value="ELMO_CED12"/>
    <property type="match status" value="1"/>
</dbReference>
<name>X6P5P4_RETFI</name>
<evidence type="ECO:0000313" key="3">
    <source>
        <dbReference type="Proteomes" id="UP000023152"/>
    </source>
</evidence>
<organism evidence="2 3">
    <name type="scientific">Reticulomyxa filosa</name>
    <dbReference type="NCBI Taxonomy" id="46433"/>
    <lineage>
        <taxon>Eukaryota</taxon>
        <taxon>Sar</taxon>
        <taxon>Rhizaria</taxon>
        <taxon>Retaria</taxon>
        <taxon>Foraminifera</taxon>
        <taxon>Monothalamids</taxon>
        <taxon>Reticulomyxidae</taxon>
        <taxon>Reticulomyxa</taxon>
    </lineage>
</organism>
<reference evidence="2 3" key="1">
    <citation type="journal article" date="2013" name="Curr. Biol.">
        <title>The Genome of the Foraminiferan Reticulomyxa filosa.</title>
        <authorList>
            <person name="Glockner G."/>
            <person name="Hulsmann N."/>
            <person name="Schleicher M."/>
            <person name="Noegel A.A."/>
            <person name="Eichinger L."/>
            <person name="Gallinger C."/>
            <person name="Pawlowski J."/>
            <person name="Sierra R."/>
            <person name="Euteneuer U."/>
            <person name="Pillet L."/>
            <person name="Moustafa A."/>
            <person name="Platzer M."/>
            <person name="Groth M."/>
            <person name="Szafranski K."/>
            <person name="Schliwa M."/>
        </authorList>
    </citation>
    <scope>NUCLEOTIDE SEQUENCE [LARGE SCALE GENOMIC DNA]</scope>
</reference>
<dbReference type="Proteomes" id="UP000023152">
    <property type="component" value="Unassembled WGS sequence"/>
</dbReference>
<feature type="domain" description="ELMO" evidence="1">
    <location>
        <begin position="237"/>
        <end position="400"/>
    </location>
</feature>
<proteinExistence type="predicted"/>
<dbReference type="PROSITE" id="PS51335">
    <property type="entry name" value="ELMO"/>
    <property type="match status" value="1"/>
</dbReference>
<dbReference type="PANTHER" id="PTHR12771">
    <property type="entry name" value="ENGULFMENT AND CELL MOTILITY"/>
    <property type="match status" value="1"/>
</dbReference>
<accession>X6P5P4</accession>
<dbReference type="OrthoDB" id="266227at2759"/>
<dbReference type="InterPro" id="IPR006816">
    <property type="entry name" value="ELMO_dom"/>
</dbReference>
<sequence length="411" mass="47048">MSALINKLKIKAKTFLGIKMIRDEQRSESLSDFEFETDRYIKTEKGEKDGQESEEFNFDNILHTAKRLKPSAQQQAQDNARKCYQKSFTDVVEVNNRNSSLNTDKSPSPLLIQANILSEYLQPTNILAPYVQNSVTLAKFTEDVQGQSQEKPANGKNDDVTNLEECQDVQKQWLDLENKNVIESSQKVSETNRLTTGETTITFAEAWAELCKECEKLEEREQIFKMAKLGLNQENKLHSRIMQKIWSQLIKSHGLEVAYVKIGSQWEKIGFQGTDPATDVRGYGMLGVLQLLWLIEYLQASSTNELMSLNDIVAVCNDPQYSFPFAITAFEITGLLINSLLRTTHIYDVSIQAKSIMSVLNRLFVSFVAIFLTEWKKKKRTIVDFNQAKEALQKRIVNEWKVVWMSSQVSK</sequence>
<gene>
    <name evidence="2" type="ORF">RFI_03575</name>
</gene>
<keyword evidence="3" id="KW-1185">Reference proteome</keyword>
<dbReference type="PANTHER" id="PTHR12771:SF2">
    <property type="entry name" value="ELMO DOMAIN-CONTAINING PROTEIN 3"/>
    <property type="match status" value="1"/>
</dbReference>
<evidence type="ECO:0000259" key="1">
    <source>
        <dbReference type="PROSITE" id="PS51335"/>
    </source>
</evidence>